<keyword evidence="1" id="KW-1133">Transmembrane helix</keyword>
<keyword evidence="1" id="KW-0812">Transmembrane</keyword>
<feature type="domain" description="TerB N-terminal" evidence="3">
    <location>
        <begin position="89"/>
        <end position="287"/>
    </location>
</feature>
<organism evidence="5 6">
    <name type="scientific">Bradyrhizobium iriomotense</name>
    <dbReference type="NCBI Taxonomy" id="441950"/>
    <lineage>
        <taxon>Bacteria</taxon>
        <taxon>Pseudomonadati</taxon>
        <taxon>Pseudomonadota</taxon>
        <taxon>Alphaproteobacteria</taxon>
        <taxon>Hyphomicrobiales</taxon>
        <taxon>Nitrobacteraceae</taxon>
        <taxon>Bradyrhizobium</taxon>
    </lineage>
</organism>
<dbReference type="EMBL" id="BSOW01000033">
    <property type="protein sequence ID" value="GLR90359.1"/>
    <property type="molecule type" value="Genomic_DNA"/>
</dbReference>
<comment type="caution">
    <text evidence="5">The sequence shown here is derived from an EMBL/GenBank/DDBJ whole genome shotgun (WGS) entry which is preliminary data.</text>
</comment>
<feature type="transmembrane region" description="Helical" evidence="1">
    <location>
        <begin position="23"/>
        <end position="43"/>
    </location>
</feature>
<accession>A0ABQ6B7G5</accession>
<dbReference type="InterPro" id="IPR007791">
    <property type="entry name" value="DjlA_N"/>
</dbReference>
<evidence type="ECO:0000259" key="3">
    <source>
        <dbReference type="Pfam" id="PF13208"/>
    </source>
</evidence>
<feature type="domain" description="Co-chaperone DjlA N-terminal" evidence="2">
    <location>
        <begin position="503"/>
        <end position="606"/>
    </location>
</feature>
<dbReference type="InterPro" id="IPR029024">
    <property type="entry name" value="TerB-like"/>
</dbReference>
<gene>
    <name evidence="5" type="ORF">GCM10007857_70740</name>
</gene>
<dbReference type="Pfam" id="PF15615">
    <property type="entry name" value="TerB_C"/>
    <property type="match status" value="1"/>
</dbReference>
<evidence type="ECO:0000313" key="6">
    <source>
        <dbReference type="Proteomes" id="UP001156905"/>
    </source>
</evidence>
<dbReference type="CDD" id="cd07176">
    <property type="entry name" value="terB"/>
    <property type="match status" value="1"/>
</dbReference>
<dbReference type="SUPFAM" id="SSF158682">
    <property type="entry name" value="TerB-like"/>
    <property type="match status" value="1"/>
</dbReference>
<dbReference type="InterPro" id="IPR025266">
    <property type="entry name" value="TerB_N"/>
</dbReference>
<dbReference type="InterPro" id="IPR028932">
    <property type="entry name" value="TerB-C"/>
</dbReference>
<name>A0ABQ6B7G5_9BRAD</name>
<proteinExistence type="predicted"/>
<dbReference type="Pfam" id="PF05099">
    <property type="entry name" value="TerB"/>
    <property type="match status" value="1"/>
</dbReference>
<feature type="domain" description="TerB-C" evidence="4">
    <location>
        <begin position="649"/>
        <end position="764"/>
    </location>
</feature>
<sequence>MLVVGAVIAAVVAIYRFVVENVLVLGTIAIVCGGIYLTIRAIFRVGPRRGPAEVPACGPEFEINVPPLSAKTNPSRQNSTLARWVRADERVKLGNVEIGGGLFYLGDGVAVPGGVTAQYAINPNLSAQAQRADIGGSSMPYWPSYADMSPAARRAFLDWMLGGRRDPAYGIGLVFIFFYGLEHRMFVEQGDDAASLVDEVKRLLAIYGANGSFHHYANNFLDLANAQLSARIDLPPLSPERVAGPDMDLPTRLYLGAKLAHSPTLTSADDALRWVLAMPDAHLRTPAVRCFDEFAALWTKRFTERYPNGLPVKTQQRISLQYRAASGAFNVAIHGRHEQYPDVSGLTKQLDTLRNLVEDCTIELDPFSRFVGRKPNLRNSIVARGLLPADIWQQSGSQAIADFRRQVETVLGTQGRGSATAQHIFEMAGFEVPAIGKIPATSAEVLGRALDAIDVAIEPDLRYGSSIPRADEQVFVFRAANGGPVDPARATFRAARTQVEVAVLAAGSDGDACYEEVQRTINRIRATPDLSGVEQARLIAFAVTAFNSPPKQTRVFRKLAEVGEAERQAIADAAVAVVGGDGSIDVGEVKFLERLHRTLGLPREAVYQNLHQATAERTDEPVSISEEARSAGIRIPKEPVNSPLELASGEGINIDAAKLARTRRETEAVSALLSDIFSEETDQPPTSERDEKIALQGLDGPHSELVQLLEQRGSMTRSEFDRHARDMRLLPDGAIERINDWSFECFDDALIEDGEEVVLAPHLRGRISEMKDKAA</sequence>
<reference evidence="6" key="1">
    <citation type="journal article" date="2019" name="Int. J. Syst. Evol. Microbiol.">
        <title>The Global Catalogue of Microorganisms (GCM) 10K type strain sequencing project: providing services to taxonomists for standard genome sequencing and annotation.</title>
        <authorList>
            <consortium name="The Broad Institute Genomics Platform"/>
            <consortium name="The Broad Institute Genome Sequencing Center for Infectious Disease"/>
            <person name="Wu L."/>
            <person name="Ma J."/>
        </authorList>
    </citation>
    <scope>NUCLEOTIDE SEQUENCE [LARGE SCALE GENOMIC DNA]</scope>
    <source>
        <strain evidence="6">NBRC 102520</strain>
    </source>
</reference>
<dbReference type="Pfam" id="PF13208">
    <property type="entry name" value="TerB_N"/>
    <property type="match status" value="1"/>
</dbReference>
<keyword evidence="1" id="KW-0472">Membrane</keyword>
<keyword evidence="6" id="KW-1185">Reference proteome</keyword>
<dbReference type="Proteomes" id="UP001156905">
    <property type="component" value="Unassembled WGS sequence"/>
</dbReference>
<dbReference type="Gene3D" id="1.10.3680.10">
    <property type="entry name" value="TerB-like"/>
    <property type="match status" value="1"/>
</dbReference>
<evidence type="ECO:0000259" key="4">
    <source>
        <dbReference type="Pfam" id="PF15615"/>
    </source>
</evidence>
<protein>
    <submittedName>
        <fullName evidence="5">Plasma membrane H+-transporting two-sector ATPase C subunit</fullName>
    </submittedName>
</protein>
<evidence type="ECO:0000313" key="5">
    <source>
        <dbReference type="EMBL" id="GLR90359.1"/>
    </source>
</evidence>
<evidence type="ECO:0000256" key="1">
    <source>
        <dbReference type="SAM" id="Phobius"/>
    </source>
</evidence>
<evidence type="ECO:0000259" key="2">
    <source>
        <dbReference type="Pfam" id="PF05099"/>
    </source>
</evidence>